<dbReference type="InterPro" id="IPR002347">
    <property type="entry name" value="SDR_fam"/>
</dbReference>
<dbReference type="STRING" id="912594.AWC12_25200"/>
<protein>
    <submittedName>
        <fullName evidence="5">Short-chain dehydrogenase/reductase</fullName>
    </submittedName>
</protein>
<evidence type="ECO:0000313" key="5">
    <source>
        <dbReference type="EMBL" id="OAN30328.1"/>
    </source>
</evidence>
<keyword evidence="2" id="KW-0560">Oxidoreductase</keyword>
<dbReference type="PRINTS" id="PR00081">
    <property type="entry name" value="GDHRDH"/>
</dbReference>
<dbReference type="InterPro" id="IPR057326">
    <property type="entry name" value="KR_dom"/>
</dbReference>
<dbReference type="InterPro" id="IPR051911">
    <property type="entry name" value="SDR_oxidoreductase"/>
</dbReference>
<dbReference type="CDD" id="cd05374">
    <property type="entry name" value="17beta-HSD-like_SDR_c"/>
    <property type="match status" value="1"/>
</dbReference>
<dbReference type="SUPFAM" id="SSF51735">
    <property type="entry name" value="NAD(P)-binding Rossmann-fold domains"/>
    <property type="match status" value="1"/>
</dbReference>
<dbReference type="NCBIfam" id="NF006114">
    <property type="entry name" value="PRK08263.1"/>
    <property type="match status" value="1"/>
</dbReference>
<accession>A0A178LIA4</accession>
<dbReference type="RefSeq" id="WP_064284713.1">
    <property type="nucleotide sequence ID" value="NZ_LWCS01000064.1"/>
</dbReference>
<dbReference type="OrthoDB" id="9792003at2"/>
<dbReference type="PROSITE" id="PS00061">
    <property type="entry name" value="ADH_SHORT"/>
    <property type="match status" value="1"/>
</dbReference>
<dbReference type="PRINTS" id="PR00080">
    <property type="entry name" value="SDRFAMILY"/>
</dbReference>
<dbReference type="FunFam" id="3.40.50.720:FF:000084">
    <property type="entry name" value="Short-chain dehydrogenase reductase"/>
    <property type="match status" value="1"/>
</dbReference>
<evidence type="ECO:0000259" key="4">
    <source>
        <dbReference type="SMART" id="SM00822"/>
    </source>
</evidence>
<dbReference type="InterPro" id="IPR020904">
    <property type="entry name" value="Sc_DH/Rdtase_CS"/>
</dbReference>
<dbReference type="NCBIfam" id="NF004824">
    <property type="entry name" value="PRK06180.1"/>
    <property type="match status" value="1"/>
</dbReference>
<evidence type="ECO:0000256" key="3">
    <source>
        <dbReference type="RuleBase" id="RU000363"/>
    </source>
</evidence>
<sequence>MGSWLITGCSTGIGREIARAALEDGQSVVVTARRVESVADFADDYGDRAAIVALDVTDRDQITAAVRAADERFGGIDVLVNNAGNGYLSAVEEGEDEQIRKLFDTNYFGVVDTIKAVLPQMRARRGGHIVNISSMTGLVANPPNAYYSSTKFALEALTEALAQEVQPFGIKVSAIEPGAFRTDWAARSMWESSSPIGDYDQNVGARKTLIKEFAHHLPGDPRKVAEAVLMVTKLDDPPLRLLLGRDVLKAVRDKLAAFSASIDEWEAVTKDVNFPPADAGSESTGD</sequence>
<evidence type="ECO:0000256" key="1">
    <source>
        <dbReference type="ARBA" id="ARBA00006484"/>
    </source>
</evidence>
<dbReference type="SMART" id="SM00822">
    <property type="entry name" value="PKS_KR"/>
    <property type="match status" value="1"/>
</dbReference>
<dbReference type="PANTHER" id="PTHR43976:SF16">
    <property type="entry name" value="SHORT-CHAIN DEHYDROGENASE_REDUCTASE FAMILY PROTEIN"/>
    <property type="match status" value="1"/>
</dbReference>
<feature type="domain" description="Ketoreductase" evidence="4">
    <location>
        <begin position="2"/>
        <end position="178"/>
    </location>
</feature>
<organism evidence="5 6">
    <name type="scientific">Mycolicibacterium iranicum</name>
    <name type="common">Mycobacterium iranicum</name>
    <dbReference type="NCBI Taxonomy" id="912594"/>
    <lineage>
        <taxon>Bacteria</taxon>
        <taxon>Bacillati</taxon>
        <taxon>Actinomycetota</taxon>
        <taxon>Actinomycetes</taxon>
        <taxon>Mycobacteriales</taxon>
        <taxon>Mycobacteriaceae</taxon>
        <taxon>Mycolicibacterium</taxon>
    </lineage>
</organism>
<dbReference type="Proteomes" id="UP000078396">
    <property type="component" value="Unassembled WGS sequence"/>
</dbReference>
<name>A0A178LIA4_MYCIR</name>
<dbReference type="Gene3D" id="3.40.50.720">
    <property type="entry name" value="NAD(P)-binding Rossmann-like Domain"/>
    <property type="match status" value="1"/>
</dbReference>
<dbReference type="PANTHER" id="PTHR43976">
    <property type="entry name" value="SHORT CHAIN DEHYDROGENASE"/>
    <property type="match status" value="1"/>
</dbReference>
<evidence type="ECO:0000313" key="6">
    <source>
        <dbReference type="Proteomes" id="UP000078396"/>
    </source>
</evidence>
<comment type="similarity">
    <text evidence="1 3">Belongs to the short-chain dehydrogenases/reductases (SDR) family.</text>
</comment>
<dbReference type="InterPro" id="IPR036291">
    <property type="entry name" value="NAD(P)-bd_dom_sf"/>
</dbReference>
<reference evidence="5 6" key="1">
    <citation type="submission" date="2016-04" db="EMBL/GenBank/DDBJ databases">
        <title>Draft Genome Sequences of Staphylococcus capitis Strain H36, S. capitis Strain H65, S. cohnii Strain H62, S. hominis Strain H69, Mycobacterium iranicum Strain H39, Plantibacter sp. Strain H53, Pseudomonas oryzihabitans Strain H72, and Microbacterium sp. Strain H83, isolated from residential settings.</title>
        <authorList>
            <person name="Lymperopoulou D."/>
            <person name="Adams R.I."/>
            <person name="Lindow S."/>
            <person name="Coil D.A."/>
            <person name="Jospin G."/>
            <person name="Eisen J.A."/>
        </authorList>
    </citation>
    <scope>NUCLEOTIDE SEQUENCE [LARGE SCALE GENOMIC DNA]</scope>
    <source>
        <strain evidence="5 6">H39</strain>
    </source>
</reference>
<gene>
    <name evidence="5" type="ORF">A4X20_29700</name>
</gene>
<dbReference type="GO" id="GO:0016491">
    <property type="term" value="F:oxidoreductase activity"/>
    <property type="evidence" value="ECO:0007669"/>
    <property type="project" value="UniProtKB-KW"/>
</dbReference>
<comment type="caution">
    <text evidence="5">The sequence shown here is derived from an EMBL/GenBank/DDBJ whole genome shotgun (WGS) entry which is preliminary data.</text>
</comment>
<dbReference type="EMBL" id="LWCS01000064">
    <property type="protein sequence ID" value="OAN30328.1"/>
    <property type="molecule type" value="Genomic_DNA"/>
</dbReference>
<proteinExistence type="inferred from homology"/>
<evidence type="ECO:0000256" key="2">
    <source>
        <dbReference type="ARBA" id="ARBA00023002"/>
    </source>
</evidence>
<dbReference type="Pfam" id="PF00106">
    <property type="entry name" value="adh_short"/>
    <property type="match status" value="1"/>
</dbReference>
<dbReference type="eggNOG" id="COG4221">
    <property type="taxonomic scope" value="Bacteria"/>
</dbReference>
<dbReference type="AlphaFoldDB" id="A0A178LIA4"/>